<dbReference type="InterPro" id="IPR015872">
    <property type="entry name" value="TFIIA_gsu_N"/>
</dbReference>
<dbReference type="EMBL" id="LGRX02033883">
    <property type="protein sequence ID" value="KAK3239546.1"/>
    <property type="molecule type" value="Genomic_DNA"/>
</dbReference>
<comment type="function">
    <text evidence="6">TFIIA is a component of the transcription machinery of RNA polymerase II and plays an important role in transcriptional activation.</text>
</comment>
<dbReference type="FunFam" id="1.10.287.190:FF:000001">
    <property type="entry name" value="Transcription initiation factor IIA subunit 2"/>
    <property type="match status" value="1"/>
</dbReference>
<dbReference type="InterPro" id="IPR009083">
    <property type="entry name" value="TFIIA_a-hlx"/>
</dbReference>
<keyword evidence="10" id="KW-1185">Reference proteome</keyword>
<keyword evidence="5 6" id="KW-0539">Nucleus</keyword>
<comment type="subcellular location">
    <subcellularLocation>
        <location evidence="1 6">Nucleus</location>
    </subcellularLocation>
</comment>
<dbReference type="PANTHER" id="PTHR10966">
    <property type="entry name" value="TRANSCRIPTION INITIATION FACTOR IIA SUBUNIT 2"/>
    <property type="match status" value="1"/>
</dbReference>
<dbReference type="CDD" id="cd10014">
    <property type="entry name" value="TFIIA_gamma_C"/>
    <property type="match status" value="1"/>
</dbReference>
<dbReference type="Pfam" id="PF02268">
    <property type="entry name" value="TFIIA_gamma_N"/>
    <property type="match status" value="1"/>
</dbReference>
<evidence type="ECO:0000256" key="4">
    <source>
        <dbReference type="ARBA" id="ARBA00023163"/>
    </source>
</evidence>
<dbReference type="GO" id="GO:0005672">
    <property type="term" value="C:transcription factor TFIIA complex"/>
    <property type="evidence" value="ECO:0007669"/>
    <property type="project" value="InterPro"/>
</dbReference>
<keyword evidence="3 6" id="KW-0805">Transcription regulation</keyword>
<dbReference type="SUPFAM" id="SSF50784">
    <property type="entry name" value="Transcription factor IIA (TFIIA), beta-barrel domain"/>
    <property type="match status" value="1"/>
</dbReference>
<sequence length="113" mass="12713">MEHWQLYRASSIGTALQDALDEMVQDDDSPLSPELAMKTVMQFDKAMNELLAERVKSKLNFKGHLHTYRFCDNVWQFILEDAEFKLTIPGVGGHEIIKADKAKIFTVGAAGAK</sequence>
<protein>
    <recommendedName>
        <fullName evidence="6">Transcription initiation factor IIA subunit 2</fullName>
    </recommendedName>
</protein>
<dbReference type="CDD" id="cd10145">
    <property type="entry name" value="TFIIA_gamma_N"/>
    <property type="match status" value="1"/>
</dbReference>
<dbReference type="InterPro" id="IPR009088">
    <property type="entry name" value="TFIIA_b-brl"/>
</dbReference>
<reference evidence="9 10" key="1">
    <citation type="journal article" date="2015" name="Genome Biol. Evol.">
        <title>Comparative Genomics of a Bacterivorous Green Alga Reveals Evolutionary Causalities and Consequences of Phago-Mixotrophic Mode of Nutrition.</title>
        <authorList>
            <person name="Burns J.A."/>
            <person name="Paasch A."/>
            <person name="Narechania A."/>
            <person name="Kim E."/>
        </authorList>
    </citation>
    <scope>NUCLEOTIDE SEQUENCE [LARGE SCALE GENOMIC DNA]</scope>
    <source>
        <strain evidence="9 10">PLY_AMNH</strain>
    </source>
</reference>
<comment type="caution">
    <text evidence="9">The sequence shown here is derived from an EMBL/GenBank/DDBJ whole genome shotgun (WGS) entry which is preliminary data.</text>
</comment>
<dbReference type="Proteomes" id="UP001190700">
    <property type="component" value="Unassembled WGS sequence"/>
</dbReference>
<dbReference type="PIRSF" id="PIRSF009415">
    <property type="entry name" value="Hum_TFIIA_gamma"/>
    <property type="match status" value="1"/>
</dbReference>
<gene>
    <name evidence="9" type="ORF">CYMTET_50534</name>
</gene>
<evidence type="ECO:0000256" key="2">
    <source>
        <dbReference type="ARBA" id="ARBA00007675"/>
    </source>
</evidence>
<accession>A0AAE0BMX5</accession>
<proteinExistence type="inferred from homology"/>
<dbReference type="Pfam" id="PF02751">
    <property type="entry name" value="TFIIA_gamma_C"/>
    <property type="match status" value="1"/>
</dbReference>
<evidence type="ECO:0000313" key="9">
    <source>
        <dbReference type="EMBL" id="KAK3239546.1"/>
    </source>
</evidence>
<evidence type="ECO:0000256" key="6">
    <source>
        <dbReference type="PIRNR" id="PIRNR009415"/>
    </source>
</evidence>
<dbReference type="InterPro" id="IPR015871">
    <property type="entry name" value="TFIIA_gsu_C"/>
</dbReference>
<dbReference type="GO" id="GO:0006367">
    <property type="term" value="P:transcription initiation at RNA polymerase II promoter"/>
    <property type="evidence" value="ECO:0007669"/>
    <property type="project" value="InterPro"/>
</dbReference>
<dbReference type="AlphaFoldDB" id="A0AAE0BMX5"/>
<keyword evidence="4 6" id="KW-0804">Transcription</keyword>
<evidence type="ECO:0000256" key="5">
    <source>
        <dbReference type="ARBA" id="ARBA00023242"/>
    </source>
</evidence>
<evidence type="ECO:0000256" key="3">
    <source>
        <dbReference type="ARBA" id="ARBA00023015"/>
    </source>
</evidence>
<comment type="similarity">
    <text evidence="2 6">Belongs to the TFIIA subunit 2 family.</text>
</comment>
<evidence type="ECO:0000313" key="10">
    <source>
        <dbReference type="Proteomes" id="UP001190700"/>
    </source>
</evidence>
<evidence type="ECO:0000259" key="8">
    <source>
        <dbReference type="Pfam" id="PF02751"/>
    </source>
</evidence>
<dbReference type="Gene3D" id="1.10.287.190">
    <property type="entry name" value="Transcription factor IIA gamma subunit, alpha-helical domain"/>
    <property type="match status" value="1"/>
</dbReference>
<organism evidence="9 10">
    <name type="scientific">Cymbomonas tetramitiformis</name>
    <dbReference type="NCBI Taxonomy" id="36881"/>
    <lineage>
        <taxon>Eukaryota</taxon>
        <taxon>Viridiplantae</taxon>
        <taxon>Chlorophyta</taxon>
        <taxon>Pyramimonadophyceae</taxon>
        <taxon>Pyramimonadales</taxon>
        <taxon>Pyramimonadaceae</taxon>
        <taxon>Cymbomonas</taxon>
    </lineage>
</organism>
<feature type="domain" description="Transcription initiation factor IIA gamma subunit C-terminal" evidence="8">
    <location>
        <begin position="62"/>
        <end position="104"/>
    </location>
</feature>
<dbReference type="InterPro" id="IPR003194">
    <property type="entry name" value="TFIIA_gsu"/>
</dbReference>
<feature type="domain" description="Transcription initiation factor IIA gamma subunit N-terminal" evidence="7">
    <location>
        <begin position="4"/>
        <end position="51"/>
    </location>
</feature>
<evidence type="ECO:0000256" key="1">
    <source>
        <dbReference type="ARBA" id="ARBA00004123"/>
    </source>
</evidence>
<evidence type="ECO:0000259" key="7">
    <source>
        <dbReference type="Pfam" id="PF02268"/>
    </source>
</evidence>
<dbReference type="Gene3D" id="2.30.18.10">
    <property type="entry name" value="Transcription factor IIA (TFIIA), beta-barrel domain"/>
    <property type="match status" value="1"/>
</dbReference>
<name>A0AAE0BMX5_9CHLO</name>
<dbReference type="SUPFAM" id="SSF47396">
    <property type="entry name" value="Transcription factor IIA (TFIIA), alpha-helical domain"/>
    <property type="match status" value="1"/>
</dbReference>